<name>A0A8J5LLN7_ZINOF</name>
<feature type="region of interest" description="Disordered" evidence="1">
    <location>
        <begin position="1"/>
        <end position="75"/>
    </location>
</feature>
<evidence type="ECO:0000259" key="2">
    <source>
        <dbReference type="Pfam" id="PF05678"/>
    </source>
</evidence>
<evidence type="ECO:0000313" key="3">
    <source>
        <dbReference type="EMBL" id="KAG6530416.1"/>
    </source>
</evidence>
<dbReference type="EMBL" id="JACMSC010000003">
    <property type="protein sequence ID" value="KAG6530416.1"/>
    <property type="molecule type" value="Genomic_DNA"/>
</dbReference>
<feature type="domain" description="VQ" evidence="2">
    <location>
        <begin position="71"/>
        <end position="97"/>
    </location>
</feature>
<sequence length="171" mass="18390">MENCSSLDPWVHRPSAFAGGDDSAGLLSESSSAVSTAAAPSPESLSSYPPPRRDSPAGRVARKRKSRASKRSSTTYIAASPAHFRELVQRVTGNRSADEVDTPATVEAGSRVFSPLDASSSSVFEHAGFFWPGGRGLVPDPEGLCDIFFPVKRRYRKASDVGTFREQKNDN</sequence>
<accession>A0A8J5LLN7</accession>
<feature type="compositionally biased region" description="Basic residues" evidence="1">
    <location>
        <begin position="60"/>
        <end position="70"/>
    </location>
</feature>
<dbReference type="PANTHER" id="PTHR33179:SF9">
    <property type="entry name" value="OS01G0278000 PROTEIN"/>
    <property type="match status" value="1"/>
</dbReference>
<evidence type="ECO:0000256" key="1">
    <source>
        <dbReference type="SAM" id="MobiDB-lite"/>
    </source>
</evidence>
<keyword evidence="4" id="KW-1185">Reference proteome</keyword>
<reference evidence="3 4" key="1">
    <citation type="submission" date="2020-08" db="EMBL/GenBank/DDBJ databases">
        <title>Plant Genome Project.</title>
        <authorList>
            <person name="Zhang R.-G."/>
        </authorList>
    </citation>
    <scope>NUCLEOTIDE SEQUENCE [LARGE SCALE GENOMIC DNA]</scope>
    <source>
        <tissue evidence="3">Rhizome</tissue>
    </source>
</reference>
<dbReference type="GO" id="GO:0006970">
    <property type="term" value="P:response to osmotic stress"/>
    <property type="evidence" value="ECO:0007669"/>
    <property type="project" value="TreeGrafter"/>
</dbReference>
<feature type="compositionally biased region" description="Low complexity" evidence="1">
    <location>
        <begin position="20"/>
        <end position="47"/>
    </location>
</feature>
<protein>
    <recommendedName>
        <fullName evidence="2">VQ domain-containing protein</fullName>
    </recommendedName>
</protein>
<dbReference type="GO" id="GO:0005516">
    <property type="term" value="F:calmodulin binding"/>
    <property type="evidence" value="ECO:0007669"/>
    <property type="project" value="TreeGrafter"/>
</dbReference>
<dbReference type="InterPro" id="IPR008889">
    <property type="entry name" value="VQ"/>
</dbReference>
<organism evidence="3 4">
    <name type="scientific">Zingiber officinale</name>
    <name type="common">Ginger</name>
    <name type="synonym">Amomum zingiber</name>
    <dbReference type="NCBI Taxonomy" id="94328"/>
    <lineage>
        <taxon>Eukaryota</taxon>
        <taxon>Viridiplantae</taxon>
        <taxon>Streptophyta</taxon>
        <taxon>Embryophyta</taxon>
        <taxon>Tracheophyta</taxon>
        <taxon>Spermatophyta</taxon>
        <taxon>Magnoliopsida</taxon>
        <taxon>Liliopsida</taxon>
        <taxon>Zingiberales</taxon>
        <taxon>Zingiberaceae</taxon>
        <taxon>Zingiber</taxon>
    </lineage>
</organism>
<proteinExistence type="predicted"/>
<dbReference type="Pfam" id="PF05678">
    <property type="entry name" value="VQ"/>
    <property type="match status" value="1"/>
</dbReference>
<dbReference type="PANTHER" id="PTHR33179">
    <property type="entry name" value="VQ MOTIF-CONTAINING PROTEIN"/>
    <property type="match status" value="1"/>
</dbReference>
<evidence type="ECO:0000313" key="4">
    <source>
        <dbReference type="Proteomes" id="UP000734854"/>
    </source>
</evidence>
<gene>
    <name evidence="3" type="ORF">ZIOFF_012648</name>
</gene>
<dbReference type="GO" id="GO:0005634">
    <property type="term" value="C:nucleus"/>
    <property type="evidence" value="ECO:0007669"/>
    <property type="project" value="TreeGrafter"/>
</dbReference>
<dbReference type="Proteomes" id="UP000734854">
    <property type="component" value="Unassembled WGS sequence"/>
</dbReference>
<dbReference type="InterPro" id="IPR039609">
    <property type="entry name" value="VQ_15/22"/>
</dbReference>
<dbReference type="AlphaFoldDB" id="A0A8J5LLN7"/>
<comment type="caution">
    <text evidence="3">The sequence shown here is derived from an EMBL/GenBank/DDBJ whole genome shotgun (WGS) entry which is preliminary data.</text>
</comment>